<dbReference type="Proteomes" id="UP001374535">
    <property type="component" value="Chromosome 8"/>
</dbReference>
<reference evidence="2 3" key="1">
    <citation type="journal article" date="2023" name="Life. Sci Alliance">
        <title>Evolutionary insights into 3D genome organization and epigenetic landscape of Vigna mungo.</title>
        <authorList>
            <person name="Junaid A."/>
            <person name="Singh B."/>
            <person name="Bhatia S."/>
        </authorList>
    </citation>
    <scope>NUCLEOTIDE SEQUENCE [LARGE SCALE GENOMIC DNA]</scope>
    <source>
        <strain evidence="2">Urdbean</strain>
    </source>
</reference>
<sequence length="118" mass="14115">MEEGDKWFNTISQQFVDEVVVIFDSFLVYSTTKLSFWKNSWPRNRESVCIQVHIFHDSNVFLIPVILIIGNISITSILYHFWMFMGESIPYTRPFATFLRRTFILYIHVFQNNKIINI</sequence>
<organism evidence="2 3">
    <name type="scientific">Vigna mungo</name>
    <name type="common">Black gram</name>
    <name type="synonym">Phaseolus mungo</name>
    <dbReference type="NCBI Taxonomy" id="3915"/>
    <lineage>
        <taxon>Eukaryota</taxon>
        <taxon>Viridiplantae</taxon>
        <taxon>Streptophyta</taxon>
        <taxon>Embryophyta</taxon>
        <taxon>Tracheophyta</taxon>
        <taxon>Spermatophyta</taxon>
        <taxon>Magnoliopsida</taxon>
        <taxon>eudicotyledons</taxon>
        <taxon>Gunneridae</taxon>
        <taxon>Pentapetalae</taxon>
        <taxon>rosids</taxon>
        <taxon>fabids</taxon>
        <taxon>Fabales</taxon>
        <taxon>Fabaceae</taxon>
        <taxon>Papilionoideae</taxon>
        <taxon>50 kb inversion clade</taxon>
        <taxon>NPAAA clade</taxon>
        <taxon>indigoferoid/millettioid clade</taxon>
        <taxon>Phaseoleae</taxon>
        <taxon>Vigna</taxon>
    </lineage>
</organism>
<evidence type="ECO:0000256" key="1">
    <source>
        <dbReference type="SAM" id="Phobius"/>
    </source>
</evidence>
<protein>
    <submittedName>
        <fullName evidence="2">Uncharacterized protein</fullName>
    </submittedName>
</protein>
<dbReference type="EMBL" id="CP144693">
    <property type="protein sequence ID" value="WVZ00010.1"/>
    <property type="molecule type" value="Genomic_DNA"/>
</dbReference>
<evidence type="ECO:0000313" key="2">
    <source>
        <dbReference type="EMBL" id="WVZ00010.1"/>
    </source>
</evidence>
<proteinExistence type="predicted"/>
<evidence type="ECO:0000313" key="3">
    <source>
        <dbReference type="Proteomes" id="UP001374535"/>
    </source>
</evidence>
<keyword evidence="3" id="KW-1185">Reference proteome</keyword>
<feature type="transmembrane region" description="Helical" evidence="1">
    <location>
        <begin position="61"/>
        <end position="82"/>
    </location>
</feature>
<accession>A0AAQ3MZW2</accession>
<keyword evidence="1" id="KW-0472">Membrane</keyword>
<keyword evidence="1" id="KW-1133">Transmembrane helix</keyword>
<gene>
    <name evidence="2" type="ORF">V8G54_026079</name>
</gene>
<name>A0AAQ3MZW2_VIGMU</name>
<dbReference type="AlphaFoldDB" id="A0AAQ3MZW2"/>
<keyword evidence="1" id="KW-0812">Transmembrane</keyword>